<protein>
    <recommendedName>
        <fullName evidence="7">Type II secretion system protein GspF domain-containing protein</fullName>
    </recommendedName>
</protein>
<evidence type="ECO:0000256" key="2">
    <source>
        <dbReference type="ARBA" id="ARBA00022475"/>
    </source>
</evidence>
<organism evidence="8 9">
    <name type="scientific">Actinotalea fermentans</name>
    <dbReference type="NCBI Taxonomy" id="43671"/>
    <lineage>
        <taxon>Bacteria</taxon>
        <taxon>Bacillati</taxon>
        <taxon>Actinomycetota</taxon>
        <taxon>Actinomycetes</taxon>
        <taxon>Micrococcales</taxon>
        <taxon>Cellulomonadaceae</taxon>
        <taxon>Actinotalea</taxon>
    </lineage>
</organism>
<feature type="transmembrane region" description="Helical" evidence="6">
    <location>
        <begin position="121"/>
        <end position="143"/>
    </location>
</feature>
<dbReference type="RefSeq" id="WP_146819517.1">
    <property type="nucleotide sequence ID" value="NZ_BJYK01000005.1"/>
</dbReference>
<dbReference type="InterPro" id="IPR018076">
    <property type="entry name" value="T2SS_GspF_dom"/>
</dbReference>
<accession>A0A511YY42</accession>
<keyword evidence="5 6" id="KW-0472">Membrane</keyword>
<evidence type="ECO:0000313" key="9">
    <source>
        <dbReference type="Proteomes" id="UP000321484"/>
    </source>
</evidence>
<dbReference type="AlphaFoldDB" id="A0A511YY42"/>
<evidence type="ECO:0000256" key="1">
    <source>
        <dbReference type="ARBA" id="ARBA00004651"/>
    </source>
</evidence>
<dbReference type="Pfam" id="PF00482">
    <property type="entry name" value="T2SSF"/>
    <property type="match status" value="1"/>
</dbReference>
<evidence type="ECO:0000256" key="5">
    <source>
        <dbReference type="ARBA" id="ARBA00023136"/>
    </source>
</evidence>
<keyword evidence="9" id="KW-1185">Reference proteome</keyword>
<dbReference type="GO" id="GO:0005886">
    <property type="term" value="C:plasma membrane"/>
    <property type="evidence" value="ECO:0007669"/>
    <property type="project" value="UniProtKB-SubCell"/>
</dbReference>
<comment type="caution">
    <text evidence="8">The sequence shown here is derived from an EMBL/GenBank/DDBJ whole genome shotgun (WGS) entry which is preliminary data.</text>
</comment>
<name>A0A511YY42_9CELL</name>
<feature type="domain" description="Type II secretion system protein GspF" evidence="7">
    <location>
        <begin position="25"/>
        <end position="138"/>
    </location>
</feature>
<proteinExistence type="predicted"/>
<evidence type="ECO:0000259" key="7">
    <source>
        <dbReference type="Pfam" id="PF00482"/>
    </source>
</evidence>
<dbReference type="EMBL" id="BJYK01000005">
    <property type="protein sequence ID" value="GEN80109.1"/>
    <property type="molecule type" value="Genomic_DNA"/>
</dbReference>
<comment type="subcellular location">
    <subcellularLocation>
        <location evidence="1">Cell membrane</location>
        <topology evidence="1">Multi-pass membrane protein</topology>
    </subcellularLocation>
</comment>
<keyword evidence="3 6" id="KW-0812">Transmembrane</keyword>
<dbReference type="Proteomes" id="UP000321484">
    <property type="component" value="Unassembled WGS sequence"/>
</dbReference>
<evidence type="ECO:0000256" key="4">
    <source>
        <dbReference type="ARBA" id="ARBA00022989"/>
    </source>
</evidence>
<evidence type="ECO:0000256" key="3">
    <source>
        <dbReference type="ARBA" id="ARBA00022692"/>
    </source>
</evidence>
<dbReference type="OrthoDB" id="3267562at2"/>
<keyword evidence="4 6" id="KW-1133">Transmembrane helix</keyword>
<reference evidence="8 9" key="1">
    <citation type="submission" date="2019-07" db="EMBL/GenBank/DDBJ databases">
        <title>Whole genome shotgun sequence of Actinotalea fermentans NBRC 105374.</title>
        <authorList>
            <person name="Hosoyama A."/>
            <person name="Uohara A."/>
            <person name="Ohji S."/>
            <person name="Ichikawa N."/>
        </authorList>
    </citation>
    <scope>NUCLEOTIDE SEQUENCE [LARGE SCALE GENOMIC DNA]</scope>
    <source>
        <strain evidence="8 9">NBRC 105374</strain>
    </source>
</reference>
<evidence type="ECO:0000313" key="8">
    <source>
        <dbReference type="EMBL" id="GEN80109.1"/>
    </source>
</evidence>
<sequence length="151" mass="14754">MTGAAGAAGAEVGVAMLLGLLEAACAAGASVPGALDAVGAAADGRRGAGLMTAGRRLGQGASWREAWAGTDPALAPVAVALRPSWEDGVAPGGALRVTAAHLRRERQAAALDAAGRLGVRLVLPLAVCHLPAFVLVGLVPVLISVGGATLR</sequence>
<gene>
    <name evidence="8" type="ORF">AFE02nite_18430</name>
</gene>
<evidence type="ECO:0000256" key="6">
    <source>
        <dbReference type="SAM" id="Phobius"/>
    </source>
</evidence>
<keyword evidence="2" id="KW-1003">Cell membrane</keyword>